<gene>
    <name evidence="1" type="ORF">NDU88_002134</name>
</gene>
<comment type="caution">
    <text evidence="1">The sequence shown here is derived from an EMBL/GenBank/DDBJ whole genome shotgun (WGS) entry which is preliminary data.</text>
</comment>
<reference evidence="1" key="1">
    <citation type="journal article" date="2022" name="bioRxiv">
        <title>Sequencing and chromosome-scale assembly of the giantPleurodeles waltlgenome.</title>
        <authorList>
            <person name="Brown T."/>
            <person name="Elewa A."/>
            <person name="Iarovenko S."/>
            <person name="Subramanian E."/>
            <person name="Araus A.J."/>
            <person name="Petzold A."/>
            <person name="Susuki M."/>
            <person name="Suzuki K.-i.T."/>
            <person name="Hayashi T."/>
            <person name="Toyoda A."/>
            <person name="Oliveira C."/>
            <person name="Osipova E."/>
            <person name="Leigh N.D."/>
            <person name="Simon A."/>
            <person name="Yun M.H."/>
        </authorList>
    </citation>
    <scope>NUCLEOTIDE SEQUENCE</scope>
    <source>
        <strain evidence="1">20211129_DDA</strain>
        <tissue evidence="1">Liver</tissue>
    </source>
</reference>
<protein>
    <submittedName>
        <fullName evidence="1">Uncharacterized protein</fullName>
    </submittedName>
</protein>
<evidence type="ECO:0000313" key="2">
    <source>
        <dbReference type="Proteomes" id="UP001066276"/>
    </source>
</evidence>
<name>A0AAV7Q7U7_PLEWA</name>
<sequence length="131" mass="15274">MSPPDCIYLRNKVPRLRQIDSTRIPSAVKSRKCDAFRDTYTNVKERTSLDTRYHGGGLMELVRASHREHLQNALLSRASRNTQIKCEEPECKLIHNWEDRDKQKINNNTQAYVQYTYSCKVVVTSADLRTM</sequence>
<keyword evidence="2" id="KW-1185">Reference proteome</keyword>
<dbReference type="AlphaFoldDB" id="A0AAV7Q7U7"/>
<organism evidence="1 2">
    <name type="scientific">Pleurodeles waltl</name>
    <name type="common">Iberian ribbed newt</name>
    <dbReference type="NCBI Taxonomy" id="8319"/>
    <lineage>
        <taxon>Eukaryota</taxon>
        <taxon>Metazoa</taxon>
        <taxon>Chordata</taxon>
        <taxon>Craniata</taxon>
        <taxon>Vertebrata</taxon>
        <taxon>Euteleostomi</taxon>
        <taxon>Amphibia</taxon>
        <taxon>Batrachia</taxon>
        <taxon>Caudata</taxon>
        <taxon>Salamandroidea</taxon>
        <taxon>Salamandridae</taxon>
        <taxon>Pleurodelinae</taxon>
        <taxon>Pleurodeles</taxon>
    </lineage>
</organism>
<evidence type="ECO:0000313" key="1">
    <source>
        <dbReference type="EMBL" id="KAJ1135699.1"/>
    </source>
</evidence>
<proteinExistence type="predicted"/>
<accession>A0AAV7Q7U7</accession>
<dbReference type="Proteomes" id="UP001066276">
    <property type="component" value="Chromosome 6"/>
</dbReference>
<dbReference type="EMBL" id="JANPWB010000010">
    <property type="protein sequence ID" value="KAJ1135699.1"/>
    <property type="molecule type" value="Genomic_DNA"/>
</dbReference>